<dbReference type="AlphaFoldDB" id="A0A0G1BFY1"/>
<comment type="caution">
    <text evidence="1">The sequence shown here is derived from an EMBL/GenBank/DDBJ whole genome shotgun (WGS) entry which is preliminary data.</text>
</comment>
<feature type="non-terminal residue" evidence="1">
    <location>
        <position position="30"/>
    </location>
</feature>
<proteinExistence type="predicted"/>
<accession>A0A0G1BFY1</accession>
<dbReference type="EMBL" id="LCDE01000030">
    <property type="protein sequence ID" value="KKS45246.1"/>
    <property type="molecule type" value="Genomic_DNA"/>
</dbReference>
<evidence type="ECO:0000313" key="1">
    <source>
        <dbReference type="EMBL" id="KKS45246.1"/>
    </source>
</evidence>
<sequence length="30" mass="3410">MNIVNLKWQKSTTDLGVPLHTYNMPHANSV</sequence>
<organism evidence="1 2">
    <name type="scientific">Candidatus Azambacteria bacterium GW2011_GWA1_42_19</name>
    <dbReference type="NCBI Taxonomy" id="1618609"/>
    <lineage>
        <taxon>Bacteria</taxon>
        <taxon>Candidatus Azamiibacteriota</taxon>
    </lineage>
</organism>
<evidence type="ECO:0000313" key="2">
    <source>
        <dbReference type="Proteomes" id="UP000034951"/>
    </source>
</evidence>
<name>A0A0G1BFY1_9BACT</name>
<dbReference type="Proteomes" id="UP000034951">
    <property type="component" value="Unassembled WGS sequence"/>
</dbReference>
<gene>
    <name evidence="1" type="ORF">UV10_C0030G0007</name>
</gene>
<protein>
    <submittedName>
        <fullName evidence="1">Uncharacterized protein</fullName>
    </submittedName>
</protein>
<reference evidence="1 2" key="1">
    <citation type="journal article" date="2015" name="Nature">
        <title>rRNA introns, odd ribosomes, and small enigmatic genomes across a large radiation of phyla.</title>
        <authorList>
            <person name="Brown C.T."/>
            <person name="Hug L.A."/>
            <person name="Thomas B.C."/>
            <person name="Sharon I."/>
            <person name="Castelle C.J."/>
            <person name="Singh A."/>
            <person name="Wilkins M.J."/>
            <person name="Williams K.H."/>
            <person name="Banfield J.F."/>
        </authorList>
    </citation>
    <scope>NUCLEOTIDE SEQUENCE [LARGE SCALE GENOMIC DNA]</scope>
</reference>